<organism evidence="2 3">
    <name type="scientific">Rugosibacter aromaticivorans</name>
    <dbReference type="NCBI Taxonomy" id="1565605"/>
    <lineage>
        <taxon>Bacteria</taxon>
        <taxon>Pseudomonadati</taxon>
        <taxon>Pseudomonadota</taxon>
        <taxon>Betaproteobacteria</taxon>
        <taxon>Nitrosomonadales</taxon>
        <taxon>Sterolibacteriaceae</taxon>
        <taxon>Rugosibacter</taxon>
    </lineage>
</organism>
<dbReference type="KEGG" id="rbu:PG1C_09180"/>
<evidence type="ECO:0000313" key="2">
    <source>
        <dbReference type="EMBL" id="AJP49561.1"/>
    </source>
</evidence>
<protein>
    <recommendedName>
        <fullName evidence="1">DUF7673 domain-containing protein</fullName>
    </recommendedName>
</protein>
<reference evidence="2 3" key="1">
    <citation type="journal article" date="2015" name="Genome Announc.">
        <title>Complete Genome Sequence of a Novel Bacterium within the Family Rhodocyclaceae That Degrades Polycyclic Aromatic Hydrocarbons.</title>
        <authorList>
            <person name="Singleton D.R."/>
            <person name="Dickey A.N."/>
            <person name="Scholl E.H."/>
            <person name="Wright F.A."/>
            <person name="Aitken M.D."/>
        </authorList>
    </citation>
    <scope>NUCLEOTIDE SEQUENCE [LARGE SCALE GENOMIC DNA]</scope>
    <source>
        <strain evidence="3">PG1-Ca6</strain>
    </source>
</reference>
<name>A0A0C5JQQ0_9PROT</name>
<sequence length="131" mass="14951">MSDKLSPEAKAAFAEMDRERTEAHRQLPAIRAAGVEALKRLLAVAQGNSGQCRYVAGFLLGLYNGDRFKVDLTDFRCLDRKIFQDCVAVLAMDYQPEKEVHCYFENGGKIWEQLAKDWNIPDYARATFEEQ</sequence>
<dbReference type="Pfam" id="PF24720">
    <property type="entry name" value="DUF7673"/>
    <property type="match status" value="1"/>
</dbReference>
<accession>A0A0C5JQQ0</accession>
<dbReference type="AlphaFoldDB" id="A0A0C5JQQ0"/>
<dbReference type="HOGENOM" id="CLU_157792_0_0_4"/>
<evidence type="ECO:0000313" key="3">
    <source>
        <dbReference type="Proteomes" id="UP000061603"/>
    </source>
</evidence>
<dbReference type="EMBL" id="CP010554">
    <property type="protein sequence ID" value="AJP49561.1"/>
    <property type="molecule type" value="Genomic_DNA"/>
</dbReference>
<dbReference type="InterPro" id="IPR056090">
    <property type="entry name" value="DUF7673"/>
</dbReference>
<proteinExistence type="predicted"/>
<evidence type="ECO:0000259" key="1">
    <source>
        <dbReference type="Pfam" id="PF24720"/>
    </source>
</evidence>
<feature type="domain" description="DUF7673" evidence="1">
    <location>
        <begin position="36"/>
        <end position="119"/>
    </location>
</feature>
<gene>
    <name evidence="2" type="ORF">PG1C_09180</name>
</gene>
<keyword evidence="3" id="KW-1185">Reference proteome</keyword>
<dbReference type="Proteomes" id="UP000061603">
    <property type="component" value="Chromosome"/>
</dbReference>